<evidence type="ECO:0000313" key="1">
    <source>
        <dbReference type="EMBL" id="QHT16552.1"/>
    </source>
</evidence>
<dbReference type="SUPFAM" id="SSF53335">
    <property type="entry name" value="S-adenosyl-L-methionine-dependent methyltransferases"/>
    <property type="match status" value="1"/>
</dbReference>
<accession>A0A6C0DJL9</accession>
<dbReference type="EMBL" id="MN739626">
    <property type="protein sequence ID" value="QHT16552.1"/>
    <property type="molecule type" value="Genomic_DNA"/>
</dbReference>
<dbReference type="Gene3D" id="3.40.50.150">
    <property type="entry name" value="Vaccinia Virus protein VP39"/>
    <property type="match status" value="1"/>
</dbReference>
<evidence type="ECO:0008006" key="2">
    <source>
        <dbReference type="Google" id="ProtNLM"/>
    </source>
</evidence>
<sequence>MTDKFCIPNEYRINANPEHYIDLDAKDEWQKEVYIYAKEFAENNSLTNIVDVGCGSGYKLIKYLGNLNTTGIETEPCFSFLKIRYPERKWLNSGESEVSFKSYNIKTDIVICSDVIEHIVDPNNLVDFLLSIDTKYYILSTPCRDILVKHPFNYNPLGPPKNKCHVREWTMGEFKKYISEKFTIVLSQYAKDQRECQFHLLIKKVNA</sequence>
<protein>
    <recommendedName>
        <fullName evidence="2">Methyltransferase</fullName>
    </recommendedName>
</protein>
<name>A0A6C0DJL9_9ZZZZ</name>
<dbReference type="Pfam" id="PF13489">
    <property type="entry name" value="Methyltransf_23"/>
    <property type="match status" value="1"/>
</dbReference>
<proteinExistence type="predicted"/>
<organism evidence="1">
    <name type="scientific">viral metagenome</name>
    <dbReference type="NCBI Taxonomy" id="1070528"/>
    <lineage>
        <taxon>unclassified sequences</taxon>
        <taxon>metagenomes</taxon>
        <taxon>organismal metagenomes</taxon>
    </lineage>
</organism>
<reference evidence="1" key="1">
    <citation type="journal article" date="2020" name="Nature">
        <title>Giant virus diversity and host interactions through global metagenomics.</title>
        <authorList>
            <person name="Schulz F."/>
            <person name="Roux S."/>
            <person name="Paez-Espino D."/>
            <person name="Jungbluth S."/>
            <person name="Walsh D.A."/>
            <person name="Denef V.J."/>
            <person name="McMahon K.D."/>
            <person name="Konstantinidis K.T."/>
            <person name="Eloe-Fadrosh E.A."/>
            <person name="Kyrpides N.C."/>
            <person name="Woyke T."/>
        </authorList>
    </citation>
    <scope>NUCLEOTIDE SEQUENCE</scope>
    <source>
        <strain evidence="1">GVMAG-M-3300023174-189</strain>
    </source>
</reference>
<dbReference type="InterPro" id="IPR029063">
    <property type="entry name" value="SAM-dependent_MTases_sf"/>
</dbReference>
<dbReference type="AlphaFoldDB" id="A0A6C0DJL9"/>